<gene>
    <name evidence="3" type="ORF">BDD43_4615</name>
</gene>
<evidence type="ECO:0000259" key="2">
    <source>
        <dbReference type="PROSITE" id="PS50173"/>
    </source>
</evidence>
<evidence type="ECO:0000313" key="4">
    <source>
        <dbReference type="Proteomes" id="UP000268007"/>
    </source>
</evidence>
<dbReference type="PANTHER" id="PTHR35369:SF2">
    <property type="entry name" value="BLR3025 PROTEIN"/>
    <property type="match status" value="1"/>
</dbReference>
<name>A0A495J5V9_9SPHI</name>
<dbReference type="Proteomes" id="UP000268007">
    <property type="component" value="Unassembled WGS sequence"/>
</dbReference>
<evidence type="ECO:0000256" key="1">
    <source>
        <dbReference type="ARBA" id="ARBA00022763"/>
    </source>
</evidence>
<organism evidence="3 4">
    <name type="scientific">Mucilaginibacter gracilis</name>
    <dbReference type="NCBI Taxonomy" id="423350"/>
    <lineage>
        <taxon>Bacteria</taxon>
        <taxon>Pseudomonadati</taxon>
        <taxon>Bacteroidota</taxon>
        <taxon>Sphingobacteriia</taxon>
        <taxon>Sphingobacteriales</taxon>
        <taxon>Sphingobacteriaceae</taxon>
        <taxon>Mucilaginibacter</taxon>
    </lineage>
</organism>
<protein>
    <submittedName>
        <fullName evidence="3">Protein ImuB</fullName>
    </submittedName>
</protein>
<keyword evidence="4" id="KW-1185">Reference proteome</keyword>
<dbReference type="SUPFAM" id="SSF56672">
    <property type="entry name" value="DNA/RNA polymerases"/>
    <property type="match status" value="1"/>
</dbReference>
<sequence length="501" mass="56600">MQKRFVSIWFSHLTTDWLTLRRPELKEVPFVFAAPVRGRNIITAANILAEAQGVTAGMAAADAKAIVPLLEVVDDIPGQAQKLLKALGLWCIRYTPLIAIDLPNGLILDVSGCAHLWGGERPYLGTIIKILRSKGYNARGAMADTVGTAWAIARYGRLKPIIEPGTQAHALLTLPPAALRLEPLVLDRLQKLGFYTIKSFIGMGRSVLRRRFGPGLLLRLDQALGNEDEPLLVLHTAQPFHERLPCLEPIRTATGIEIAIKTLLENMCERLHSEGKGLRTAILKCYRVDGKIIEVGIGTNIASHHINHLFKLFELKISSIAPALGIELFTLDAPKVEDIEPGQEILWLPQGCSLEDVSLAELLDKLANKIGSSSIKRYLPQEHYWPERSIKLALSLQEKRTTNWRTDRPRPSLLLPRPERIEVTALIPDYPPMLFIYKNKVHQIKKADGPERIEREWWIEAGEHRDYYYVEDQDGKRYWLFRLGHYSGNRPGQWFIHGFFA</sequence>
<dbReference type="InterPro" id="IPR050356">
    <property type="entry name" value="SulA_CellDiv_inhibitor"/>
</dbReference>
<dbReference type="Pfam" id="PF00817">
    <property type="entry name" value="IMS"/>
    <property type="match status" value="1"/>
</dbReference>
<dbReference type="GO" id="GO:0006281">
    <property type="term" value="P:DNA repair"/>
    <property type="evidence" value="ECO:0007669"/>
    <property type="project" value="InterPro"/>
</dbReference>
<reference evidence="3 4" key="1">
    <citation type="submission" date="2018-10" db="EMBL/GenBank/DDBJ databases">
        <title>Genomic Encyclopedia of Archaeal and Bacterial Type Strains, Phase II (KMG-II): from individual species to whole genera.</title>
        <authorList>
            <person name="Goeker M."/>
        </authorList>
    </citation>
    <scope>NUCLEOTIDE SEQUENCE [LARGE SCALE GENOMIC DNA]</scope>
    <source>
        <strain evidence="3 4">DSM 18602</strain>
    </source>
</reference>
<dbReference type="RefSeq" id="WP_121199961.1">
    <property type="nucleotide sequence ID" value="NZ_RBKU01000001.1"/>
</dbReference>
<comment type="caution">
    <text evidence="3">The sequence shown here is derived from an EMBL/GenBank/DDBJ whole genome shotgun (WGS) entry which is preliminary data.</text>
</comment>
<feature type="domain" description="UmuC" evidence="2">
    <location>
        <begin position="22"/>
        <end position="73"/>
    </location>
</feature>
<dbReference type="OrthoDB" id="625722at2"/>
<proteinExistence type="predicted"/>
<dbReference type="Gene3D" id="3.40.1170.60">
    <property type="match status" value="1"/>
</dbReference>
<dbReference type="InterPro" id="IPR043502">
    <property type="entry name" value="DNA/RNA_pol_sf"/>
</dbReference>
<dbReference type="AlphaFoldDB" id="A0A495J5V9"/>
<dbReference type="EMBL" id="RBKU01000001">
    <property type="protein sequence ID" value="RKR84380.1"/>
    <property type="molecule type" value="Genomic_DNA"/>
</dbReference>
<dbReference type="PANTHER" id="PTHR35369">
    <property type="entry name" value="BLR3025 PROTEIN-RELATED"/>
    <property type="match status" value="1"/>
</dbReference>
<accession>A0A495J5V9</accession>
<evidence type="ECO:0000313" key="3">
    <source>
        <dbReference type="EMBL" id="RKR84380.1"/>
    </source>
</evidence>
<dbReference type="CDD" id="cd03468">
    <property type="entry name" value="PolY_like"/>
    <property type="match status" value="1"/>
</dbReference>
<keyword evidence="1" id="KW-0227">DNA damage</keyword>
<dbReference type="PROSITE" id="PS50173">
    <property type="entry name" value="UMUC"/>
    <property type="match status" value="1"/>
</dbReference>
<dbReference type="InterPro" id="IPR001126">
    <property type="entry name" value="UmuC"/>
</dbReference>